<name>A0A132B2N3_MOLSC</name>
<feature type="signal peptide" evidence="2">
    <location>
        <begin position="1"/>
        <end position="17"/>
    </location>
</feature>
<dbReference type="Proteomes" id="UP000070700">
    <property type="component" value="Unassembled WGS sequence"/>
</dbReference>
<keyword evidence="2" id="KW-0732">Signal</keyword>
<dbReference type="STRING" id="149040.A0A132B2N3"/>
<dbReference type="EMBL" id="KQ947444">
    <property type="protein sequence ID" value="KUJ06652.1"/>
    <property type="molecule type" value="Genomic_DNA"/>
</dbReference>
<evidence type="ECO:0000256" key="1">
    <source>
        <dbReference type="SAM" id="MobiDB-lite"/>
    </source>
</evidence>
<dbReference type="KEGG" id="psco:LY89DRAFT_726328"/>
<evidence type="ECO:0000313" key="4">
    <source>
        <dbReference type="Proteomes" id="UP000070700"/>
    </source>
</evidence>
<dbReference type="OrthoDB" id="4526936at2759"/>
<organism evidence="3 4">
    <name type="scientific">Mollisia scopiformis</name>
    <name type="common">Conifer needle endophyte fungus</name>
    <name type="synonym">Phialocephala scopiformis</name>
    <dbReference type="NCBI Taxonomy" id="149040"/>
    <lineage>
        <taxon>Eukaryota</taxon>
        <taxon>Fungi</taxon>
        <taxon>Dikarya</taxon>
        <taxon>Ascomycota</taxon>
        <taxon>Pezizomycotina</taxon>
        <taxon>Leotiomycetes</taxon>
        <taxon>Helotiales</taxon>
        <taxon>Mollisiaceae</taxon>
        <taxon>Mollisia</taxon>
    </lineage>
</organism>
<protein>
    <submittedName>
        <fullName evidence="3">Uncharacterized protein</fullName>
    </submittedName>
</protein>
<evidence type="ECO:0000256" key="2">
    <source>
        <dbReference type="SAM" id="SignalP"/>
    </source>
</evidence>
<feature type="region of interest" description="Disordered" evidence="1">
    <location>
        <begin position="538"/>
        <end position="596"/>
    </location>
</feature>
<proteinExistence type="predicted"/>
<reference evidence="3 4" key="1">
    <citation type="submission" date="2015-10" db="EMBL/GenBank/DDBJ databases">
        <title>Full genome of DAOMC 229536 Phialocephala scopiformis, a fungal endophyte of spruce producing the potent anti-insectan compound rugulosin.</title>
        <authorList>
            <consortium name="DOE Joint Genome Institute"/>
            <person name="Walker A.K."/>
            <person name="Frasz S.L."/>
            <person name="Seifert K.A."/>
            <person name="Miller J.D."/>
            <person name="Mondo S.J."/>
            <person name="Labutti K."/>
            <person name="Lipzen A."/>
            <person name="Dockter R."/>
            <person name="Kennedy M."/>
            <person name="Grigoriev I.V."/>
            <person name="Spatafora J.W."/>
        </authorList>
    </citation>
    <scope>NUCLEOTIDE SEQUENCE [LARGE SCALE GENOMIC DNA]</scope>
    <source>
        <strain evidence="3 4">CBS 120377</strain>
    </source>
</reference>
<feature type="compositionally biased region" description="Low complexity" evidence="1">
    <location>
        <begin position="540"/>
        <end position="586"/>
    </location>
</feature>
<accession>A0A132B2N3</accession>
<dbReference type="InParanoid" id="A0A132B2N3"/>
<dbReference type="AlphaFoldDB" id="A0A132B2N3"/>
<feature type="chain" id="PRO_5007287787" evidence="2">
    <location>
        <begin position="18"/>
        <end position="596"/>
    </location>
</feature>
<dbReference type="RefSeq" id="XP_018061007.1">
    <property type="nucleotide sequence ID" value="XM_018219047.1"/>
</dbReference>
<dbReference type="GeneID" id="28828773"/>
<evidence type="ECO:0000313" key="3">
    <source>
        <dbReference type="EMBL" id="KUJ06652.1"/>
    </source>
</evidence>
<sequence>MVKKVTILAIMVALASAAPIANDMSPRTFPSLGGFVASSGSVTSGLTTTKGWTTGVASSLEACAVGVTSGCVEDSAKTALASWISGAGAAFFDTATCKEIKTWCTSSSDVVLAAWAQTAMEGALVAESSISAAGGILSFFNGVIESSFEGESCSCSALGSGDLASLSAFLSGSTGAALESVEATIFGSLKMCASGGIAEVLSSSARASLSAWLSGPSCTLSADLIGSIEGWLSGTVSGGAAVGGSSISESVSGNVLSSSAMGSLSAFMSESAFVDLSIEIKLGLYACSAGGISASLSGAIQASLSAWLSSSSCTMDAGLKASMQAWLAGTEGTSTQVGTSVDAFGYISTGASIAGNFNASGFMTASVQASLSSFCGSSAGLALDVSILTSLKSCASGELSSSLEVAAASALAEYLASSSCTLEAEMRGSVIMWLSLGITGASGASAGVGAGAGAGFTISTEMATEFASAVSAGFNLSSSCKGSMGVAISGEAAWAVSISGRAEMIAYLVSGEAAGLSAEVETAMFGWLMGSDCSGGKTVGSSSSSSGSSSGSSSSESSSGSSSSASSSEGSSSGSESKSSGSSSGEEGSGDETCDA</sequence>
<keyword evidence="4" id="KW-1185">Reference proteome</keyword>
<gene>
    <name evidence="3" type="ORF">LY89DRAFT_726328</name>
</gene>